<accession>A0A1D8ASA0</accession>
<proteinExistence type="predicted"/>
<keyword evidence="1" id="KW-0812">Transmembrane</keyword>
<dbReference type="KEGG" id="obg:Verru16b_00807"/>
<organism evidence="2 3">
    <name type="scientific">Lacunisphaera limnophila</name>
    <dbReference type="NCBI Taxonomy" id="1838286"/>
    <lineage>
        <taxon>Bacteria</taxon>
        <taxon>Pseudomonadati</taxon>
        <taxon>Verrucomicrobiota</taxon>
        <taxon>Opitutia</taxon>
        <taxon>Opitutales</taxon>
        <taxon>Opitutaceae</taxon>
        <taxon>Lacunisphaera</taxon>
    </lineage>
</organism>
<reference evidence="2 3" key="1">
    <citation type="submission" date="2016-06" db="EMBL/GenBank/DDBJ databases">
        <title>Three novel species with peptidoglycan cell walls form the new genus Lacunisphaera gen. nov. in the family Opitutaceae of the verrucomicrobial subdivision 4.</title>
        <authorList>
            <person name="Rast P."/>
            <person name="Gloeckner I."/>
            <person name="Jogler M."/>
            <person name="Boedeker C."/>
            <person name="Jeske O."/>
            <person name="Wiegand S."/>
            <person name="Reinhardt R."/>
            <person name="Schumann P."/>
            <person name="Rohde M."/>
            <person name="Spring S."/>
            <person name="Gloeckner F.O."/>
            <person name="Jogler C."/>
        </authorList>
    </citation>
    <scope>NUCLEOTIDE SEQUENCE [LARGE SCALE GENOMIC DNA]</scope>
    <source>
        <strain evidence="2 3">IG16b</strain>
    </source>
</reference>
<dbReference type="EMBL" id="CP016094">
    <property type="protein sequence ID" value="AOS43752.1"/>
    <property type="molecule type" value="Genomic_DNA"/>
</dbReference>
<evidence type="ECO:0000313" key="3">
    <source>
        <dbReference type="Proteomes" id="UP000095228"/>
    </source>
</evidence>
<feature type="transmembrane region" description="Helical" evidence="1">
    <location>
        <begin position="65"/>
        <end position="86"/>
    </location>
</feature>
<dbReference type="AlphaFoldDB" id="A0A1D8ASA0"/>
<keyword evidence="1" id="KW-1133">Transmembrane helix</keyword>
<dbReference type="Proteomes" id="UP000095228">
    <property type="component" value="Chromosome"/>
</dbReference>
<evidence type="ECO:0000313" key="2">
    <source>
        <dbReference type="EMBL" id="AOS43752.1"/>
    </source>
</evidence>
<gene>
    <name evidence="2" type="ORF">Verru16b_00807</name>
</gene>
<name>A0A1D8ASA0_9BACT</name>
<protein>
    <submittedName>
        <fullName evidence="2">Uncharacterized protein</fullName>
    </submittedName>
</protein>
<keyword evidence="1" id="KW-0472">Membrane</keyword>
<dbReference type="RefSeq" id="WP_069961079.1">
    <property type="nucleotide sequence ID" value="NZ_CP016094.1"/>
</dbReference>
<dbReference type="OrthoDB" id="9939535at2"/>
<sequence length="89" mass="10354">MSPTLRRLLNYLPLPTGGRVQYVRASWHKPTPYDQWRSQPPFRPVNTLRADHFGRGLRRRRLGRAALRWTLAAGVAWVVVESVRAMTLF</sequence>
<dbReference type="STRING" id="1838286.Verru16b_00807"/>
<evidence type="ECO:0000256" key="1">
    <source>
        <dbReference type="SAM" id="Phobius"/>
    </source>
</evidence>
<keyword evidence="3" id="KW-1185">Reference proteome</keyword>